<dbReference type="Pfam" id="PF01594">
    <property type="entry name" value="AI-2E_transport"/>
    <property type="match status" value="1"/>
</dbReference>
<dbReference type="EMBL" id="RJVI01000002">
    <property type="protein sequence ID" value="ROR31992.1"/>
    <property type="molecule type" value="Genomic_DNA"/>
</dbReference>
<protein>
    <submittedName>
        <fullName evidence="9">Putative PurR-regulated permease PerM</fullName>
    </submittedName>
</protein>
<proteinExistence type="inferred from homology"/>
<evidence type="ECO:0000256" key="1">
    <source>
        <dbReference type="ARBA" id="ARBA00004651"/>
    </source>
</evidence>
<keyword evidence="10" id="KW-1185">Reference proteome</keyword>
<dbReference type="PANTHER" id="PTHR21716">
    <property type="entry name" value="TRANSMEMBRANE PROTEIN"/>
    <property type="match status" value="1"/>
</dbReference>
<evidence type="ECO:0000256" key="5">
    <source>
        <dbReference type="ARBA" id="ARBA00022692"/>
    </source>
</evidence>
<evidence type="ECO:0000313" key="10">
    <source>
        <dbReference type="Proteomes" id="UP000276634"/>
    </source>
</evidence>
<feature type="transmembrane region" description="Helical" evidence="8">
    <location>
        <begin position="143"/>
        <end position="169"/>
    </location>
</feature>
<feature type="transmembrane region" description="Helical" evidence="8">
    <location>
        <begin position="62"/>
        <end position="87"/>
    </location>
</feature>
<keyword evidence="7 8" id="KW-0472">Membrane</keyword>
<evidence type="ECO:0000313" key="9">
    <source>
        <dbReference type="EMBL" id="ROR31992.1"/>
    </source>
</evidence>
<evidence type="ECO:0000256" key="7">
    <source>
        <dbReference type="ARBA" id="ARBA00023136"/>
    </source>
</evidence>
<name>A0A3N1Y341_9GAMM</name>
<evidence type="ECO:0000256" key="8">
    <source>
        <dbReference type="SAM" id="Phobius"/>
    </source>
</evidence>
<accession>A0A3N1Y341</accession>
<dbReference type="InterPro" id="IPR002549">
    <property type="entry name" value="AI-2E-like"/>
</dbReference>
<keyword evidence="6 8" id="KW-1133">Transmembrane helix</keyword>
<comment type="similarity">
    <text evidence="2">Belongs to the autoinducer-2 exporter (AI-2E) (TC 2.A.86) family.</text>
</comment>
<feature type="transmembrane region" description="Helical" evidence="8">
    <location>
        <begin position="244"/>
        <end position="264"/>
    </location>
</feature>
<organism evidence="9 10">
    <name type="scientific">Inmirania thermothiophila</name>
    <dbReference type="NCBI Taxonomy" id="1750597"/>
    <lineage>
        <taxon>Bacteria</taxon>
        <taxon>Pseudomonadati</taxon>
        <taxon>Pseudomonadota</taxon>
        <taxon>Gammaproteobacteria</taxon>
        <taxon>Chromatiales</taxon>
        <taxon>Ectothiorhodospiraceae</taxon>
        <taxon>Inmirania</taxon>
    </lineage>
</organism>
<reference evidence="9 10" key="1">
    <citation type="submission" date="2018-11" db="EMBL/GenBank/DDBJ databases">
        <title>Genomic Encyclopedia of Type Strains, Phase IV (KMG-IV): sequencing the most valuable type-strain genomes for metagenomic binning, comparative biology and taxonomic classification.</title>
        <authorList>
            <person name="Goeker M."/>
        </authorList>
    </citation>
    <scope>NUCLEOTIDE SEQUENCE [LARGE SCALE GENOMIC DNA]</scope>
    <source>
        <strain evidence="9 10">DSM 100275</strain>
    </source>
</reference>
<keyword evidence="4" id="KW-1003">Cell membrane</keyword>
<sequence>MTLWRLPALRAGALFVAVTAAGAALAWLLAPLLPALVLALLLRTALEPLVTALERGGLGRGVAVLAALAVLVGGAALALAVAVPSLAAQLGELQARLPAIWAGLGRAAAALQDWLEATLGLSVDLRSMLPPLVGELQRLGAAALRAVGGALAEAAGLVLLVPVLAFFLLRDFRALRDRLMGLLPNRAFEAGWRIYGRVARRLEAYVRGVMLQSLVMACITGVGFALVGLDLAVLLGALAGLLNVIPYVGPLLAMAGPVLVALAAPQPELWQVAAAAGTVLLAQIVDNVLVVPLVIAQAAALHPLTVIVAVVVAGGQFGFFGMIAAVPLLFTLKIVYRGLREGV</sequence>
<comment type="caution">
    <text evidence="9">The sequence shown here is derived from an EMBL/GenBank/DDBJ whole genome shotgun (WGS) entry which is preliminary data.</text>
</comment>
<dbReference type="PANTHER" id="PTHR21716:SF53">
    <property type="entry name" value="PERMEASE PERM-RELATED"/>
    <property type="match status" value="1"/>
</dbReference>
<evidence type="ECO:0000256" key="6">
    <source>
        <dbReference type="ARBA" id="ARBA00022989"/>
    </source>
</evidence>
<keyword evidence="5 8" id="KW-0812">Transmembrane</keyword>
<feature type="transmembrane region" description="Helical" evidence="8">
    <location>
        <begin position="12"/>
        <end position="42"/>
    </location>
</feature>
<dbReference type="GO" id="GO:0005886">
    <property type="term" value="C:plasma membrane"/>
    <property type="evidence" value="ECO:0007669"/>
    <property type="project" value="UniProtKB-SubCell"/>
</dbReference>
<evidence type="ECO:0000256" key="4">
    <source>
        <dbReference type="ARBA" id="ARBA00022475"/>
    </source>
</evidence>
<dbReference type="Proteomes" id="UP000276634">
    <property type="component" value="Unassembled WGS sequence"/>
</dbReference>
<keyword evidence="3" id="KW-0813">Transport</keyword>
<feature type="transmembrane region" description="Helical" evidence="8">
    <location>
        <begin position="306"/>
        <end position="330"/>
    </location>
</feature>
<evidence type="ECO:0000256" key="3">
    <source>
        <dbReference type="ARBA" id="ARBA00022448"/>
    </source>
</evidence>
<evidence type="ECO:0000256" key="2">
    <source>
        <dbReference type="ARBA" id="ARBA00009773"/>
    </source>
</evidence>
<feature type="transmembrane region" description="Helical" evidence="8">
    <location>
        <begin position="214"/>
        <end position="238"/>
    </location>
</feature>
<dbReference type="AlphaFoldDB" id="A0A3N1Y341"/>
<dbReference type="RefSeq" id="WP_170165058.1">
    <property type="nucleotide sequence ID" value="NZ_RJVI01000002.1"/>
</dbReference>
<gene>
    <name evidence="9" type="ORF">EDC57_1174</name>
</gene>
<feature type="transmembrane region" description="Helical" evidence="8">
    <location>
        <begin position="276"/>
        <end position="300"/>
    </location>
</feature>
<comment type="subcellular location">
    <subcellularLocation>
        <location evidence="1">Cell membrane</location>
        <topology evidence="1">Multi-pass membrane protein</topology>
    </subcellularLocation>
</comment>